<dbReference type="Gene3D" id="3.40.190.10">
    <property type="entry name" value="Periplasmic binding protein-like II"/>
    <property type="match status" value="2"/>
</dbReference>
<reference evidence="6" key="1">
    <citation type="journal article" date="2014" name="Int. J. Syst. Evol. Microbiol.">
        <title>Complete genome sequence of Corynebacterium casei LMG S-19264T (=DSM 44701T), isolated from a smear-ripened cheese.</title>
        <authorList>
            <consortium name="US DOE Joint Genome Institute (JGI-PGF)"/>
            <person name="Walter F."/>
            <person name="Albersmeier A."/>
            <person name="Kalinowski J."/>
            <person name="Ruckert C."/>
        </authorList>
    </citation>
    <scope>NUCLEOTIDE SEQUENCE</scope>
    <source>
        <strain evidence="6">VKM B-2347</strain>
    </source>
</reference>
<dbReference type="AlphaFoldDB" id="A0A9W6J3B4"/>
<dbReference type="PANTHER" id="PTHR30537:SF74">
    <property type="entry name" value="HTH-TYPE TRANSCRIPTIONAL REGULATOR TRPI"/>
    <property type="match status" value="1"/>
</dbReference>
<reference evidence="6" key="2">
    <citation type="submission" date="2023-01" db="EMBL/GenBank/DDBJ databases">
        <authorList>
            <person name="Sun Q."/>
            <person name="Evtushenko L."/>
        </authorList>
    </citation>
    <scope>NUCLEOTIDE SEQUENCE</scope>
    <source>
        <strain evidence="6">VKM B-2347</strain>
    </source>
</reference>
<dbReference type="Proteomes" id="UP001143372">
    <property type="component" value="Unassembled WGS sequence"/>
</dbReference>
<evidence type="ECO:0000256" key="2">
    <source>
        <dbReference type="ARBA" id="ARBA00023015"/>
    </source>
</evidence>
<evidence type="ECO:0000256" key="4">
    <source>
        <dbReference type="ARBA" id="ARBA00023163"/>
    </source>
</evidence>
<dbReference type="EMBL" id="BSFI01000018">
    <property type="protein sequence ID" value="GLK68991.1"/>
    <property type="molecule type" value="Genomic_DNA"/>
</dbReference>
<evidence type="ECO:0000313" key="7">
    <source>
        <dbReference type="Proteomes" id="UP001143372"/>
    </source>
</evidence>
<feature type="domain" description="HTH lysR-type" evidence="5">
    <location>
        <begin position="1"/>
        <end position="58"/>
    </location>
</feature>
<evidence type="ECO:0000313" key="6">
    <source>
        <dbReference type="EMBL" id="GLK68991.1"/>
    </source>
</evidence>
<dbReference type="GO" id="GO:0003700">
    <property type="term" value="F:DNA-binding transcription factor activity"/>
    <property type="evidence" value="ECO:0007669"/>
    <property type="project" value="InterPro"/>
</dbReference>
<proteinExistence type="inferred from homology"/>
<evidence type="ECO:0000256" key="1">
    <source>
        <dbReference type="ARBA" id="ARBA00009437"/>
    </source>
</evidence>
<keyword evidence="3 6" id="KW-0238">DNA-binding</keyword>
<organism evidence="6 7">
    <name type="scientific">Hansschlegelia plantiphila</name>
    <dbReference type="NCBI Taxonomy" id="374655"/>
    <lineage>
        <taxon>Bacteria</taxon>
        <taxon>Pseudomonadati</taxon>
        <taxon>Pseudomonadota</taxon>
        <taxon>Alphaproteobacteria</taxon>
        <taxon>Hyphomicrobiales</taxon>
        <taxon>Methylopilaceae</taxon>
        <taxon>Hansschlegelia</taxon>
    </lineage>
</organism>
<evidence type="ECO:0000256" key="3">
    <source>
        <dbReference type="ARBA" id="ARBA00023125"/>
    </source>
</evidence>
<keyword evidence="2" id="KW-0805">Transcription regulation</keyword>
<dbReference type="GO" id="GO:0043565">
    <property type="term" value="F:sequence-specific DNA binding"/>
    <property type="evidence" value="ECO:0007669"/>
    <property type="project" value="TreeGrafter"/>
</dbReference>
<comment type="similarity">
    <text evidence="1">Belongs to the LysR transcriptional regulatory family.</text>
</comment>
<dbReference type="Pfam" id="PF00126">
    <property type="entry name" value="HTH_1"/>
    <property type="match status" value="1"/>
</dbReference>
<dbReference type="InterPro" id="IPR005119">
    <property type="entry name" value="LysR_subst-bd"/>
</dbReference>
<name>A0A9W6J3B4_9HYPH</name>
<dbReference type="Pfam" id="PF03466">
    <property type="entry name" value="LysR_substrate"/>
    <property type="match status" value="1"/>
</dbReference>
<protein>
    <submittedName>
        <fullName evidence="6">DNA-binding transcriptional activator GcvA</fullName>
    </submittedName>
</protein>
<dbReference type="SUPFAM" id="SSF53850">
    <property type="entry name" value="Periplasmic binding protein-like II"/>
    <property type="match status" value="1"/>
</dbReference>
<keyword evidence="4" id="KW-0804">Transcription</keyword>
<dbReference type="PRINTS" id="PR00039">
    <property type="entry name" value="HTHLYSR"/>
</dbReference>
<dbReference type="SUPFAM" id="SSF46785">
    <property type="entry name" value="Winged helix' DNA-binding domain"/>
    <property type="match status" value="1"/>
</dbReference>
<dbReference type="InterPro" id="IPR058163">
    <property type="entry name" value="LysR-type_TF_proteobact-type"/>
</dbReference>
<accession>A0A9W6J3B4</accession>
<dbReference type="FunFam" id="1.10.10.10:FF:000001">
    <property type="entry name" value="LysR family transcriptional regulator"/>
    <property type="match status" value="1"/>
</dbReference>
<dbReference type="InterPro" id="IPR000847">
    <property type="entry name" value="LysR_HTH_N"/>
</dbReference>
<evidence type="ECO:0000259" key="5">
    <source>
        <dbReference type="PROSITE" id="PS50931"/>
    </source>
</evidence>
<dbReference type="GO" id="GO:0006351">
    <property type="term" value="P:DNA-templated transcription"/>
    <property type="evidence" value="ECO:0007669"/>
    <property type="project" value="TreeGrafter"/>
</dbReference>
<gene>
    <name evidence="6" type="ORF">GCM10008179_26290</name>
</gene>
<comment type="caution">
    <text evidence="6">The sequence shown here is derived from an EMBL/GenBank/DDBJ whole genome shotgun (WGS) entry which is preliminary data.</text>
</comment>
<dbReference type="PANTHER" id="PTHR30537">
    <property type="entry name" value="HTH-TYPE TRANSCRIPTIONAL REGULATOR"/>
    <property type="match status" value="1"/>
</dbReference>
<dbReference type="InterPro" id="IPR036388">
    <property type="entry name" value="WH-like_DNA-bd_sf"/>
</dbReference>
<keyword evidence="7" id="KW-1185">Reference proteome</keyword>
<dbReference type="InterPro" id="IPR036390">
    <property type="entry name" value="WH_DNA-bd_sf"/>
</dbReference>
<dbReference type="PROSITE" id="PS50931">
    <property type="entry name" value="HTH_LYSR"/>
    <property type="match status" value="1"/>
</dbReference>
<dbReference type="Gene3D" id="1.10.10.10">
    <property type="entry name" value="Winged helix-like DNA-binding domain superfamily/Winged helix DNA-binding domain"/>
    <property type="match status" value="1"/>
</dbReference>
<sequence length="294" mass="32410">MPLTALRAFAVAARSRNLAAAADQLGVTHGAVSKQIATLEARLGQSLFVRHRRSLELTPYGRVLAERVSEAMRDIAAACDYVRRDRSRRAISVEAPATFAMYFLLPRIKAFEALHPSVSVWISTRVTGQPADLLNHDVVISRGPLEHGLARTGRPRLLFTESLTPVGAIPLLRRMPVRRPKDVAGHATIASASRPGEWEDWFARAELGKPMIEGGHRFDHLNVALHAVRDGLGLTIAPLQFFNDATRPYGLRCPLPRIVIPGRSYFAQSTHKPGTADAETFMTWLQDLCEADDA</sequence>